<organism evidence="2 3">
    <name type="scientific">Streptomyces dysideae</name>
    <dbReference type="NCBI Taxonomy" id="909626"/>
    <lineage>
        <taxon>Bacteria</taxon>
        <taxon>Bacillati</taxon>
        <taxon>Actinomycetota</taxon>
        <taxon>Actinomycetes</taxon>
        <taxon>Kitasatosporales</taxon>
        <taxon>Streptomycetaceae</taxon>
        <taxon>Streptomyces</taxon>
    </lineage>
</organism>
<dbReference type="Proteomes" id="UP000053260">
    <property type="component" value="Unassembled WGS sequence"/>
</dbReference>
<dbReference type="STRING" id="909626.AQJ91_32140"/>
<feature type="domain" description="Aminoglycoside phosphotransferase" evidence="1">
    <location>
        <begin position="80"/>
        <end position="265"/>
    </location>
</feature>
<dbReference type="RefSeq" id="WP_067028528.1">
    <property type="nucleotide sequence ID" value="NZ_KQ949099.1"/>
</dbReference>
<dbReference type="Gene3D" id="3.90.1200.10">
    <property type="match status" value="1"/>
</dbReference>
<reference evidence="2 3" key="1">
    <citation type="submission" date="2015-10" db="EMBL/GenBank/DDBJ databases">
        <title>Draft genome sequence of Streptomyces sp. RV15, isolated from a marine sponge.</title>
        <authorList>
            <person name="Ruckert C."/>
            <person name="Abdelmohsen U.R."/>
            <person name="Winkler A."/>
            <person name="Hentschel U."/>
            <person name="Kalinowski J."/>
            <person name="Kampfer P."/>
            <person name="Glaeser S."/>
        </authorList>
    </citation>
    <scope>NUCLEOTIDE SEQUENCE [LARGE SCALE GENOMIC DNA]</scope>
    <source>
        <strain evidence="2 3">RV15</strain>
    </source>
</reference>
<sequence>MTAERKFADAETLTPVIREVFGTDRRITAVDRLLNGTKKGVYRVTLDDATSTIVYVWNTDEDYWDGLLPDGHDDPSNPFAHASGIEFFEGATRRLEAVGARSPRLLLADRSKNLYPADIAVAEDVRGGTLEALLERDPDTGRQTLAQLSDMLRRMHAYRAPAFGRVAWIDGGGAPPDTTCEQAYLERALVNIATAVPRDARAAEGEAMLEEKLRTLHAALEPRAELGVVHGELCAEHTLVGPDGEPVIIDIEGLMYSDIEVEHCWMRMRFGPHYEALRNPDLDPQRVKYYQYVMHLDLVGGPLRIAEGDFPNREWMLDVAEFHLQRALAYEA</sequence>
<evidence type="ECO:0000313" key="2">
    <source>
        <dbReference type="EMBL" id="KUO17218.1"/>
    </source>
</evidence>
<proteinExistence type="predicted"/>
<dbReference type="Pfam" id="PF01636">
    <property type="entry name" value="APH"/>
    <property type="match status" value="1"/>
</dbReference>
<name>A0A101UUN6_9ACTN</name>
<evidence type="ECO:0000313" key="3">
    <source>
        <dbReference type="Proteomes" id="UP000053260"/>
    </source>
</evidence>
<comment type="caution">
    <text evidence="2">The sequence shown here is derived from an EMBL/GenBank/DDBJ whole genome shotgun (WGS) entry which is preliminary data.</text>
</comment>
<dbReference type="OrthoDB" id="3328272at2"/>
<dbReference type="EMBL" id="LMXB01000079">
    <property type="protein sequence ID" value="KUO17218.1"/>
    <property type="molecule type" value="Genomic_DNA"/>
</dbReference>
<accession>A0A101UUN6</accession>
<keyword evidence="3" id="KW-1185">Reference proteome</keyword>
<dbReference type="InterPro" id="IPR002575">
    <property type="entry name" value="Aminoglycoside_PTrfase"/>
</dbReference>
<gene>
    <name evidence="2" type="ORF">AQJ91_32140</name>
</gene>
<protein>
    <recommendedName>
        <fullName evidence="1">Aminoglycoside phosphotransferase domain-containing protein</fullName>
    </recommendedName>
</protein>
<dbReference type="SUPFAM" id="SSF56112">
    <property type="entry name" value="Protein kinase-like (PK-like)"/>
    <property type="match status" value="1"/>
</dbReference>
<dbReference type="AlphaFoldDB" id="A0A101UUN6"/>
<evidence type="ECO:0000259" key="1">
    <source>
        <dbReference type="Pfam" id="PF01636"/>
    </source>
</evidence>
<dbReference type="InterPro" id="IPR011009">
    <property type="entry name" value="Kinase-like_dom_sf"/>
</dbReference>